<proteinExistence type="predicted"/>
<dbReference type="PANTHER" id="PTHR46521:SF14">
    <property type="entry name" value="SUCROSE-PHOSPHATE PHOSPHATASE"/>
    <property type="match status" value="1"/>
</dbReference>
<dbReference type="InterPro" id="IPR006380">
    <property type="entry name" value="SPP-like_dom"/>
</dbReference>
<dbReference type="AlphaFoldDB" id="A0ABD3HCF4"/>
<feature type="domain" description="Sucrose phosphatase-like" evidence="2">
    <location>
        <begin position="69"/>
        <end position="182"/>
    </location>
</feature>
<dbReference type="InterPro" id="IPR051518">
    <property type="entry name" value="Sucrose_Phosphatase"/>
</dbReference>
<dbReference type="PANTHER" id="PTHR46521">
    <property type="entry name" value="SUCROSE-PHOSPHATASE 2-RELATED"/>
    <property type="match status" value="1"/>
</dbReference>
<dbReference type="InterPro" id="IPR036412">
    <property type="entry name" value="HAD-like_sf"/>
</dbReference>
<sequence length="187" mass="20855">MGCRLCAQLPPGLFNGAISGEIPTATQRKAASHYIETFSVGKEILYGSSLEPDVGWENHMNDGWNRDLRLHKVSFYIEKDLASKVVRDLTKRLEDLGLKVKLIYIGGYALDILPHRARKGEALAYLLQQLKEMKLTLKRTLVCGDSGNDSELCIVEGVTRVIVGNAMEELLQWCDGLQVRTHILMAA</sequence>
<evidence type="ECO:0000313" key="4">
    <source>
        <dbReference type="Proteomes" id="UP001633002"/>
    </source>
</evidence>
<dbReference type="GO" id="GO:0016787">
    <property type="term" value="F:hydrolase activity"/>
    <property type="evidence" value="ECO:0007669"/>
    <property type="project" value="UniProtKB-KW"/>
</dbReference>
<dbReference type="EMBL" id="JBJQOH010000004">
    <property type="protein sequence ID" value="KAL3689033.1"/>
    <property type="molecule type" value="Genomic_DNA"/>
</dbReference>
<protein>
    <recommendedName>
        <fullName evidence="2">Sucrose phosphatase-like domain-containing protein</fullName>
    </recommendedName>
</protein>
<evidence type="ECO:0000313" key="3">
    <source>
        <dbReference type="EMBL" id="KAL3689033.1"/>
    </source>
</evidence>
<dbReference type="Proteomes" id="UP001633002">
    <property type="component" value="Unassembled WGS sequence"/>
</dbReference>
<name>A0ABD3HCF4_9MARC</name>
<dbReference type="SUPFAM" id="SSF56784">
    <property type="entry name" value="HAD-like"/>
    <property type="match status" value="1"/>
</dbReference>
<keyword evidence="1" id="KW-0378">Hydrolase</keyword>
<reference evidence="3 4" key="1">
    <citation type="submission" date="2024-09" db="EMBL/GenBank/DDBJ databases">
        <title>Chromosome-scale assembly of Riccia sorocarpa.</title>
        <authorList>
            <person name="Paukszto L."/>
        </authorList>
    </citation>
    <scope>NUCLEOTIDE SEQUENCE [LARGE SCALE GENOMIC DNA]</scope>
    <source>
        <strain evidence="3">LP-2024</strain>
        <tissue evidence="3">Aerial parts of the thallus</tissue>
    </source>
</reference>
<dbReference type="Gene3D" id="3.40.50.1000">
    <property type="entry name" value="HAD superfamily/HAD-like"/>
    <property type="match status" value="1"/>
</dbReference>
<evidence type="ECO:0000259" key="2">
    <source>
        <dbReference type="Pfam" id="PF05116"/>
    </source>
</evidence>
<keyword evidence="4" id="KW-1185">Reference proteome</keyword>
<dbReference type="InterPro" id="IPR023214">
    <property type="entry name" value="HAD_sf"/>
</dbReference>
<accession>A0ABD3HCF4</accession>
<gene>
    <name evidence="3" type="ORF">R1sor_015342</name>
</gene>
<evidence type="ECO:0000256" key="1">
    <source>
        <dbReference type="ARBA" id="ARBA00022801"/>
    </source>
</evidence>
<comment type="caution">
    <text evidence="3">The sequence shown here is derived from an EMBL/GenBank/DDBJ whole genome shotgun (WGS) entry which is preliminary data.</text>
</comment>
<dbReference type="Pfam" id="PF05116">
    <property type="entry name" value="S6PP"/>
    <property type="match status" value="1"/>
</dbReference>
<organism evidence="3 4">
    <name type="scientific">Riccia sorocarpa</name>
    <dbReference type="NCBI Taxonomy" id="122646"/>
    <lineage>
        <taxon>Eukaryota</taxon>
        <taxon>Viridiplantae</taxon>
        <taxon>Streptophyta</taxon>
        <taxon>Embryophyta</taxon>
        <taxon>Marchantiophyta</taxon>
        <taxon>Marchantiopsida</taxon>
        <taxon>Marchantiidae</taxon>
        <taxon>Marchantiales</taxon>
        <taxon>Ricciaceae</taxon>
        <taxon>Riccia</taxon>
    </lineage>
</organism>